<dbReference type="GO" id="GO:0016705">
    <property type="term" value="F:oxidoreductase activity, acting on paired donors, with incorporation or reduction of molecular oxygen"/>
    <property type="evidence" value="ECO:0007669"/>
    <property type="project" value="InterPro"/>
</dbReference>
<dbReference type="CDD" id="cd11065">
    <property type="entry name" value="CYP64-like"/>
    <property type="match status" value="1"/>
</dbReference>
<keyword evidence="3 8" id="KW-0349">Heme</keyword>
<dbReference type="EMBL" id="JAVHJL010000003">
    <property type="protein sequence ID" value="KAK6507201.1"/>
    <property type="molecule type" value="Genomic_DNA"/>
</dbReference>
<feature type="binding site" description="axial binding residue" evidence="8">
    <location>
        <position position="440"/>
    </location>
    <ligand>
        <name>heme</name>
        <dbReference type="ChEBI" id="CHEBI:30413"/>
    </ligand>
    <ligandPart>
        <name>Fe</name>
        <dbReference type="ChEBI" id="CHEBI:18248"/>
    </ligandPart>
</feature>
<keyword evidence="4 8" id="KW-0479">Metal-binding</keyword>
<dbReference type="InterPro" id="IPR001128">
    <property type="entry name" value="Cyt_P450"/>
</dbReference>
<comment type="similarity">
    <text evidence="2 9">Belongs to the cytochrome P450 family.</text>
</comment>
<accession>A0AAV9WFJ9</accession>
<dbReference type="InterPro" id="IPR050364">
    <property type="entry name" value="Cytochrome_P450_fung"/>
</dbReference>
<dbReference type="GO" id="GO:0005506">
    <property type="term" value="F:iron ion binding"/>
    <property type="evidence" value="ECO:0007669"/>
    <property type="project" value="InterPro"/>
</dbReference>
<evidence type="ECO:0000256" key="2">
    <source>
        <dbReference type="ARBA" id="ARBA00010617"/>
    </source>
</evidence>
<gene>
    <name evidence="10" type="ORF">TWF481_005651</name>
</gene>
<dbReference type="PRINTS" id="PR00463">
    <property type="entry name" value="EP450I"/>
</dbReference>
<dbReference type="GO" id="GO:0004497">
    <property type="term" value="F:monooxygenase activity"/>
    <property type="evidence" value="ECO:0007669"/>
    <property type="project" value="UniProtKB-KW"/>
</dbReference>
<dbReference type="InterPro" id="IPR017972">
    <property type="entry name" value="Cyt_P450_CS"/>
</dbReference>
<dbReference type="PANTHER" id="PTHR46300:SF7">
    <property type="entry name" value="P450, PUTATIVE (EUROFUNG)-RELATED"/>
    <property type="match status" value="1"/>
</dbReference>
<keyword evidence="11" id="KW-1185">Reference proteome</keyword>
<evidence type="ECO:0000256" key="3">
    <source>
        <dbReference type="ARBA" id="ARBA00022617"/>
    </source>
</evidence>
<dbReference type="AlphaFoldDB" id="A0AAV9WFJ9"/>
<evidence type="ECO:0000256" key="1">
    <source>
        <dbReference type="ARBA" id="ARBA00001971"/>
    </source>
</evidence>
<proteinExistence type="inferred from homology"/>
<reference evidence="10 11" key="1">
    <citation type="submission" date="2023-08" db="EMBL/GenBank/DDBJ databases">
        <authorList>
            <person name="Palmer J.M."/>
        </authorList>
    </citation>
    <scope>NUCLEOTIDE SEQUENCE [LARGE SCALE GENOMIC DNA]</scope>
    <source>
        <strain evidence="10 11">TWF481</strain>
    </source>
</reference>
<evidence type="ECO:0000313" key="11">
    <source>
        <dbReference type="Proteomes" id="UP001370758"/>
    </source>
</evidence>
<comment type="caution">
    <text evidence="10">The sequence shown here is derived from an EMBL/GenBank/DDBJ whole genome shotgun (WGS) entry which is preliminary data.</text>
</comment>
<evidence type="ECO:0000256" key="9">
    <source>
        <dbReference type="RuleBase" id="RU000461"/>
    </source>
</evidence>
<sequence length="526" mass="59516">MLWGVAIPLVVYLIYRYAFQNRHRRLPPGPKPLPLLGNIFDLPPPGVPEYQHWLKHKDKYGGISSVSALGMTLVIIHDRKIVYDLLEQGASKTSGRPYMLFANELCGYESMVLFQGNTSLLRRYRKLLHQELGTKVSVTQFRGAQELEVNRQLVRSLKQPGTWFKNLETTAGATILKTTYGYNVEPDKPDALVELVVRMLKEFSLAAVPYSWLVDSVHILRYLPEGFPGASFQKTARQWKKSVENASSLPYQFARRQMAAGCNRQSYVSKLVEKCKQGEDGKGAVLSPEDEQAITWTAANLYGAGADTSAITMTAFTLAMILFPEVQRKAQEEIDRVVGNDRLPGFEDREQLPYVNAVVKEAIRWWAVTPLGFIHTADEDIEYNGYFIPKGAYFLPSIWWFLHDPNVYADPEAFEPERFLSPRNEPDPMSDAFGYGRRICPGRFFADAGIFINIAKSLAAFNFSKAVDENGKEVDVAVKGKPGVVGYVDEFEFRLTPRSSKHIDLVKQLDTKNLWEEGDSEFLVFN</sequence>
<evidence type="ECO:0000256" key="6">
    <source>
        <dbReference type="ARBA" id="ARBA00023004"/>
    </source>
</evidence>
<dbReference type="SUPFAM" id="SSF48264">
    <property type="entry name" value="Cytochrome P450"/>
    <property type="match status" value="1"/>
</dbReference>
<keyword evidence="6 8" id="KW-0408">Iron</keyword>
<organism evidence="10 11">
    <name type="scientific">Arthrobotrys musiformis</name>
    <dbReference type="NCBI Taxonomy" id="47236"/>
    <lineage>
        <taxon>Eukaryota</taxon>
        <taxon>Fungi</taxon>
        <taxon>Dikarya</taxon>
        <taxon>Ascomycota</taxon>
        <taxon>Pezizomycotina</taxon>
        <taxon>Orbiliomycetes</taxon>
        <taxon>Orbiliales</taxon>
        <taxon>Orbiliaceae</taxon>
        <taxon>Arthrobotrys</taxon>
    </lineage>
</organism>
<evidence type="ECO:0000256" key="4">
    <source>
        <dbReference type="ARBA" id="ARBA00022723"/>
    </source>
</evidence>
<evidence type="ECO:0000256" key="5">
    <source>
        <dbReference type="ARBA" id="ARBA00023002"/>
    </source>
</evidence>
<dbReference type="InterPro" id="IPR002401">
    <property type="entry name" value="Cyt_P450_E_grp-I"/>
</dbReference>
<evidence type="ECO:0000256" key="8">
    <source>
        <dbReference type="PIRSR" id="PIRSR602401-1"/>
    </source>
</evidence>
<dbReference type="Gene3D" id="1.10.630.10">
    <property type="entry name" value="Cytochrome P450"/>
    <property type="match status" value="1"/>
</dbReference>
<keyword evidence="5 9" id="KW-0560">Oxidoreductase</keyword>
<dbReference type="InterPro" id="IPR036396">
    <property type="entry name" value="Cyt_P450_sf"/>
</dbReference>
<name>A0AAV9WFJ9_9PEZI</name>
<keyword evidence="7 9" id="KW-0503">Monooxygenase</keyword>
<dbReference type="GO" id="GO:0020037">
    <property type="term" value="F:heme binding"/>
    <property type="evidence" value="ECO:0007669"/>
    <property type="project" value="InterPro"/>
</dbReference>
<evidence type="ECO:0000256" key="7">
    <source>
        <dbReference type="ARBA" id="ARBA00023033"/>
    </source>
</evidence>
<dbReference type="Pfam" id="PF00067">
    <property type="entry name" value="p450"/>
    <property type="match status" value="1"/>
</dbReference>
<dbReference type="PROSITE" id="PS00086">
    <property type="entry name" value="CYTOCHROME_P450"/>
    <property type="match status" value="1"/>
</dbReference>
<comment type="cofactor">
    <cofactor evidence="1 8">
        <name>heme</name>
        <dbReference type="ChEBI" id="CHEBI:30413"/>
    </cofactor>
</comment>
<protein>
    <recommendedName>
        <fullName evidence="12">O-methylsterigmatocystin oxidoreductase</fullName>
    </recommendedName>
</protein>
<evidence type="ECO:0000313" key="10">
    <source>
        <dbReference type="EMBL" id="KAK6507201.1"/>
    </source>
</evidence>
<dbReference type="PANTHER" id="PTHR46300">
    <property type="entry name" value="P450, PUTATIVE (EUROFUNG)-RELATED-RELATED"/>
    <property type="match status" value="1"/>
</dbReference>
<evidence type="ECO:0008006" key="12">
    <source>
        <dbReference type="Google" id="ProtNLM"/>
    </source>
</evidence>
<dbReference type="Proteomes" id="UP001370758">
    <property type="component" value="Unassembled WGS sequence"/>
</dbReference>